<dbReference type="EMBL" id="VWPK01000009">
    <property type="protein sequence ID" value="KAA5612892.1"/>
    <property type="molecule type" value="Genomic_DNA"/>
</dbReference>
<keyword evidence="3" id="KW-0808">Transferase</keyword>
<dbReference type="OrthoDB" id="9807580at2"/>
<dbReference type="GO" id="GO:0016117">
    <property type="term" value="P:carotenoid biosynthetic process"/>
    <property type="evidence" value="ECO:0007669"/>
    <property type="project" value="UniProtKB-KW"/>
</dbReference>
<dbReference type="InterPro" id="IPR033904">
    <property type="entry name" value="Trans_IPPS_HH"/>
</dbReference>
<comment type="cofactor">
    <cofactor evidence="5">
        <name>ATP</name>
        <dbReference type="ChEBI" id="CHEBI:30616"/>
    </cofactor>
</comment>
<dbReference type="Pfam" id="PF00494">
    <property type="entry name" value="SQS_PSY"/>
    <property type="match status" value="1"/>
</dbReference>
<dbReference type="InterPro" id="IPR019845">
    <property type="entry name" value="Squalene/phytoene_synthase_CS"/>
</dbReference>
<dbReference type="PROSITE" id="PS01045">
    <property type="entry name" value="SQUALEN_PHYTOEN_SYN_2"/>
    <property type="match status" value="1"/>
</dbReference>
<evidence type="ECO:0000256" key="5">
    <source>
        <dbReference type="ARBA" id="ARBA00053028"/>
    </source>
</evidence>
<evidence type="ECO:0000256" key="4">
    <source>
        <dbReference type="ARBA" id="ARBA00022746"/>
    </source>
</evidence>
<dbReference type="SUPFAM" id="SSF48576">
    <property type="entry name" value="Terpenoid synthases"/>
    <property type="match status" value="1"/>
</dbReference>
<gene>
    <name evidence="6" type="ORF">F1189_07580</name>
</gene>
<dbReference type="InterPro" id="IPR002060">
    <property type="entry name" value="Squ/phyt_synthse"/>
</dbReference>
<keyword evidence="7" id="KW-1185">Reference proteome</keyword>
<evidence type="ECO:0000256" key="3">
    <source>
        <dbReference type="ARBA" id="ARBA00022679"/>
    </source>
</evidence>
<proteinExistence type="inferred from homology"/>
<dbReference type="SFLD" id="SFLDS00005">
    <property type="entry name" value="Isoprenoid_Synthase_Type_I"/>
    <property type="match status" value="1"/>
</dbReference>
<dbReference type="AlphaFoldDB" id="A0A5M6IX74"/>
<dbReference type="SFLD" id="SFLDG01018">
    <property type="entry name" value="Squalene/Phytoene_Synthase_Lik"/>
    <property type="match status" value="1"/>
</dbReference>
<reference evidence="6 7" key="1">
    <citation type="submission" date="2019-09" db="EMBL/GenBank/DDBJ databases">
        <title>Genome sequence of Rhodovastum atsumiense, a diverse member of the Acetobacteraceae family of non-sulfur purple photosynthetic bacteria.</title>
        <authorList>
            <person name="Meyer T."/>
            <person name="Kyndt J."/>
        </authorList>
    </citation>
    <scope>NUCLEOTIDE SEQUENCE [LARGE SCALE GENOMIC DNA]</scope>
    <source>
        <strain evidence="6 7">DSM 21279</strain>
    </source>
</reference>
<organism evidence="6 7">
    <name type="scientific">Rhodovastum atsumiense</name>
    <dbReference type="NCBI Taxonomy" id="504468"/>
    <lineage>
        <taxon>Bacteria</taxon>
        <taxon>Pseudomonadati</taxon>
        <taxon>Pseudomonadota</taxon>
        <taxon>Alphaproteobacteria</taxon>
        <taxon>Acetobacterales</taxon>
        <taxon>Acetobacteraceae</taxon>
        <taxon>Rhodovastum</taxon>
    </lineage>
</organism>
<dbReference type="GO" id="GO:0004311">
    <property type="term" value="F:geranylgeranyl diphosphate synthase activity"/>
    <property type="evidence" value="ECO:0007669"/>
    <property type="project" value="InterPro"/>
</dbReference>
<evidence type="ECO:0000313" key="7">
    <source>
        <dbReference type="Proteomes" id="UP000325255"/>
    </source>
</evidence>
<protein>
    <submittedName>
        <fullName evidence="6">Phytoene/squalene synthase family protein</fullName>
    </submittedName>
</protein>
<dbReference type="InterPro" id="IPR044843">
    <property type="entry name" value="Trans_IPPS_bact-type"/>
</dbReference>
<dbReference type="InterPro" id="IPR008949">
    <property type="entry name" value="Isoprenoid_synthase_dom_sf"/>
</dbReference>
<evidence type="ECO:0000256" key="1">
    <source>
        <dbReference type="ARBA" id="ARBA00004684"/>
    </source>
</evidence>
<evidence type="ECO:0000256" key="2">
    <source>
        <dbReference type="ARBA" id="ARBA00006251"/>
    </source>
</evidence>
<comment type="similarity">
    <text evidence="2">Belongs to the phytoene/squalene synthase family.</text>
</comment>
<dbReference type="PANTHER" id="PTHR31480">
    <property type="entry name" value="BIFUNCTIONAL LYCOPENE CYCLASE/PHYTOENE SYNTHASE"/>
    <property type="match status" value="1"/>
</dbReference>
<keyword evidence="4" id="KW-0125">Carotenoid biosynthesis</keyword>
<comment type="pathway">
    <text evidence="1">Carotenoid biosynthesis; phytoene biosynthesis.</text>
</comment>
<dbReference type="CDD" id="cd00683">
    <property type="entry name" value="Trans_IPPS_HH"/>
    <property type="match status" value="1"/>
</dbReference>
<dbReference type="Gene3D" id="1.10.600.10">
    <property type="entry name" value="Farnesyl Diphosphate Synthase"/>
    <property type="match status" value="1"/>
</dbReference>
<name>A0A5M6IX74_9PROT</name>
<sequence length="365" mass="39579">MYVSSPERSPATAADLAACRALLRGGSRSFFAASFLLPGSVRDPAIALYAFCRVADDAIDIDGHLPGALARLYERLDRAYVGRPVPIAADRAFAEIVARFGIPKEIPAALLEGFAWDAEGRIYEDFSGVTAYSVRVAGTVGAMMAMLMGVRDPDVVARACDLGIAMQFSNIARDVGEDARNGRLYLPRQWLREAGIDPDAFLARPVFTEALGGVVKRLLDAADEFYARAGAGIACLPLACQPGIWAARYLYAEIGREVARAGYDSVSRRAVVSGSRKARLLARALAGPVGVSRNAKRPAVEEARFLVDAIINAPPPRESGPLFPEVPEPSVGHKVAWVLQLFDKLERLERMEQPEQRRRAVEIAQ</sequence>
<dbReference type="GO" id="GO:0051996">
    <property type="term" value="F:squalene synthase [NAD(P)H] activity"/>
    <property type="evidence" value="ECO:0007669"/>
    <property type="project" value="InterPro"/>
</dbReference>
<dbReference type="RefSeq" id="WP_150040120.1">
    <property type="nucleotide sequence ID" value="NZ_OW485601.1"/>
</dbReference>
<evidence type="ECO:0000313" key="6">
    <source>
        <dbReference type="EMBL" id="KAA5612892.1"/>
    </source>
</evidence>
<dbReference type="Proteomes" id="UP000325255">
    <property type="component" value="Unassembled WGS sequence"/>
</dbReference>
<comment type="caution">
    <text evidence="6">The sequence shown here is derived from an EMBL/GenBank/DDBJ whole genome shotgun (WGS) entry which is preliminary data.</text>
</comment>
<dbReference type="FunFam" id="1.10.600.10:FF:000020">
    <property type="entry name" value="Phytoene synthase"/>
    <property type="match status" value="1"/>
</dbReference>
<dbReference type="SFLD" id="SFLDG01212">
    <property type="entry name" value="Phytoene_synthase_like"/>
    <property type="match status" value="1"/>
</dbReference>
<accession>A0A5M6IX74</accession>
<dbReference type="PROSITE" id="PS01044">
    <property type="entry name" value="SQUALEN_PHYTOEN_SYN_1"/>
    <property type="match status" value="1"/>
</dbReference>